<reference evidence="3" key="1">
    <citation type="submission" date="2023-03" db="EMBL/GenBank/DDBJ databases">
        <title>Massive genome expansion in bonnet fungi (Mycena s.s.) driven by repeated elements and novel gene families across ecological guilds.</title>
        <authorList>
            <consortium name="Lawrence Berkeley National Laboratory"/>
            <person name="Harder C.B."/>
            <person name="Miyauchi S."/>
            <person name="Viragh M."/>
            <person name="Kuo A."/>
            <person name="Thoen E."/>
            <person name="Andreopoulos B."/>
            <person name="Lu D."/>
            <person name="Skrede I."/>
            <person name="Drula E."/>
            <person name="Henrissat B."/>
            <person name="Morin E."/>
            <person name="Kohler A."/>
            <person name="Barry K."/>
            <person name="LaButti K."/>
            <person name="Morin E."/>
            <person name="Salamov A."/>
            <person name="Lipzen A."/>
            <person name="Mereny Z."/>
            <person name="Hegedus B."/>
            <person name="Baldrian P."/>
            <person name="Stursova M."/>
            <person name="Weitz H."/>
            <person name="Taylor A."/>
            <person name="Grigoriev I.V."/>
            <person name="Nagy L.G."/>
            <person name="Martin F."/>
            <person name="Kauserud H."/>
        </authorList>
    </citation>
    <scope>NUCLEOTIDE SEQUENCE</scope>
    <source>
        <strain evidence="3">CBHHK067</strain>
    </source>
</reference>
<dbReference type="AlphaFoldDB" id="A0AAD7H2Z0"/>
<gene>
    <name evidence="3" type="ORF">B0H17DRAFT_4024</name>
</gene>
<feature type="compositionally biased region" description="Gly residues" evidence="1">
    <location>
        <begin position="242"/>
        <end position="251"/>
    </location>
</feature>
<evidence type="ECO:0000313" key="4">
    <source>
        <dbReference type="Proteomes" id="UP001221757"/>
    </source>
</evidence>
<evidence type="ECO:0000313" key="3">
    <source>
        <dbReference type="EMBL" id="KAJ7710638.1"/>
    </source>
</evidence>
<dbReference type="Proteomes" id="UP001221757">
    <property type="component" value="Unassembled WGS sequence"/>
</dbReference>
<protein>
    <submittedName>
        <fullName evidence="3">Uncharacterized protein</fullName>
    </submittedName>
</protein>
<keyword evidence="2" id="KW-1133">Transmembrane helix</keyword>
<keyword evidence="2" id="KW-0812">Transmembrane</keyword>
<evidence type="ECO:0000256" key="1">
    <source>
        <dbReference type="SAM" id="MobiDB-lite"/>
    </source>
</evidence>
<feature type="transmembrane region" description="Helical" evidence="2">
    <location>
        <begin position="281"/>
        <end position="301"/>
    </location>
</feature>
<accession>A0AAD7H2Z0</accession>
<keyword evidence="2" id="KW-0472">Membrane</keyword>
<name>A0AAD7H2Z0_MYCRO</name>
<comment type="caution">
    <text evidence="3">The sequence shown here is derived from an EMBL/GenBank/DDBJ whole genome shotgun (WGS) entry which is preliminary data.</text>
</comment>
<keyword evidence="4" id="KW-1185">Reference proteome</keyword>
<dbReference type="EMBL" id="JARKIE010000001">
    <property type="protein sequence ID" value="KAJ7710638.1"/>
    <property type="molecule type" value="Genomic_DNA"/>
</dbReference>
<proteinExistence type="predicted"/>
<organism evidence="3 4">
    <name type="scientific">Mycena rosella</name>
    <name type="common">Pink bonnet</name>
    <name type="synonym">Agaricus rosellus</name>
    <dbReference type="NCBI Taxonomy" id="1033263"/>
    <lineage>
        <taxon>Eukaryota</taxon>
        <taxon>Fungi</taxon>
        <taxon>Dikarya</taxon>
        <taxon>Basidiomycota</taxon>
        <taxon>Agaricomycotina</taxon>
        <taxon>Agaricomycetes</taxon>
        <taxon>Agaricomycetidae</taxon>
        <taxon>Agaricales</taxon>
        <taxon>Marasmiineae</taxon>
        <taxon>Mycenaceae</taxon>
        <taxon>Mycena</taxon>
    </lineage>
</organism>
<feature type="compositionally biased region" description="Low complexity" evidence="1">
    <location>
        <begin position="232"/>
        <end position="241"/>
    </location>
</feature>
<feature type="region of interest" description="Disordered" evidence="1">
    <location>
        <begin position="232"/>
        <end position="261"/>
    </location>
</feature>
<evidence type="ECO:0000256" key="2">
    <source>
        <dbReference type="SAM" id="Phobius"/>
    </source>
</evidence>
<sequence>MAFNSWSGWESIANASRVVGDHANWGAQGAADGARRGAQAVLDATPPAVKEKFGQAKEAAEFVGGHAQRGGQAAVVGVRRGAQFVQDATPPIVKEKIGDAADAARRGAQAIEDATPPAVKQKIGQASGFIDTLPAPVKYGVLGAAGAAVLVAPLAPAILGGMYGIGAAGPVAGGAFAGIQASGAVVAGSSWAVVQSVAMGGALPLIGTVSAGAIGGAVGAASGAVASHARGTNGTDAAAGSDTGGPGGGGQPDEKDSLGDEEGTDIEELLHPVQYTMNRCLRVLALFMLLFVVLAIVAAPVDGNVRIESNGCGVDVGPVAWSKDISGQARSLMQGMPHYSTIDPDAVKALYAKRFPKNNRFITVYFPTNISAIQFVNAWSAAPAPGYEKVSVSFASGN</sequence>